<evidence type="ECO:0000259" key="6">
    <source>
        <dbReference type="Pfam" id="PF04547"/>
    </source>
</evidence>
<dbReference type="GO" id="GO:0016020">
    <property type="term" value="C:membrane"/>
    <property type="evidence" value="ECO:0007669"/>
    <property type="project" value="UniProtKB-SubCell"/>
</dbReference>
<keyword evidence="3 5" id="KW-1133">Transmembrane helix</keyword>
<keyword evidence="2 5" id="KW-0812">Transmembrane</keyword>
<evidence type="ECO:0000256" key="3">
    <source>
        <dbReference type="ARBA" id="ARBA00022989"/>
    </source>
</evidence>
<feature type="domain" description="Anoctamin transmembrane" evidence="6">
    <location>
        <begin position="226"/>
        <end position="794"/>
    </location>
</feature>
<reference evidence="8" key="1">
    <citation type="journal article" date="2023" name="PhytoFront">
        <title>Draft Genome Resources of Seven Strains of Tilletia horrida, Causal Agent of Kernel Smut of Rice.</title>
        <authorList>
            <person name="Khanal S."/>
            <person name="Antony Babu S."/>
            <person name="Zhou X.G."/>
        </authorList>
    </citation>
    <scope>NUCLEOTIDE SEQUENCE</scope>
    <source>
        <strain evidence="8">TX6</strain>
    </source>
</reference>
<evidence type="ECO:0000256" key="2">
    <source>
        <dbReference type="ARBA" id="ARBA00022692"/>
    </source>
</evidence>
<feature type="transmembrane region" description="Helical" evidence="5">
    <location>
        <begin position="267"/>
        <end position="284"/>
    </location>
</feature>
<gene>
    <name evidence="8" type="ORF">OC846_000292</name>
</gene>
<dbReference type="Pfam" id="PF20877">
    <property type="entry name" value="Anoctamin_N"/>
    <property type="match status" value="1"/>
</dbReference>
<dbReference type="EMBL" id="JAPDMZ010000003">
    <property type="protein sequence ID" value="KAK0557725.1"/>
    <property type="molecule type" value="Genomic_DNA"/>
</dbReference>
<feature type="domain" description="Anoctamin alpha-beta plait" evidence="7">
    <location>
        <begin position="14"/>
        <end position="143"/>
    </location>
</feature>
<keyword evidence="4 5" id="KW-0472">Membrane</keyword>
<evidence type="ECO:0000313" key="9">
    <source>
        <dbReference type="Proteomes" id="UP001176517"/>
    </source>
</evidence>
<dbReference type="Proteomes" id="UP001176517">
    <property type="component" value="Unassembled WGS sequence"/>
</dbReference>
<feature type="transmembrane region" description="Helical" evidence="5">
    <location>
        <begin position="337"/>
        <end position="360"/>
    </location>
</feature>
<dbReference type="Pfam" id="PF04547">
    <property type="entry name" value="Anoctamin"/>
    <property type="match status" value="1"/>
</dbReference>
<dbReference type="InterPro" id="IPR049452">
    <property type="entry name" value="Anoctamin_TM"/>
</dbReference>
<feature type="transmembrane region" description="Helical" evidence="5">
    <location>
        <begin position="422"/>
        <end position="444"/>
    </location>
</feature>
<evidence type="ECO:0000313" key="8">
    <source>
        <dbReference type="EMBL" id="KAK0557725.1"/>
    </source>
</evidence>
<dbReference type="GO" id="GO:0005254">
    <property type="term" value="F:chloride channel activity"/>
    <property type="evidence" value="ECO:0007669"/>
    <property type="project" value="TreeGrafter"/>
</dbReference>
<feature type="transmembrane region" description="Helical" evidence="5">
    <location>
        <begin position="234"/>
        <end position="261"/>
    </location>
</feature>
<protein>
    <submittedName>
        <fullName evidence="8">Uncharacterized protein</fullName>
    </submittedName>
</protein>
<evidence type="ECO:0000256" key="4">
    <source>
        <dbReference type="ARBA" id="ARBA00023136"/>
    </source>
</evidence>
<dbReference type="InterPro" id="IPR049456">
    <property type="entry name" value="Anoctamin_N_fung"/>
</dbReference>
<comment type="caution">
    <text evidence="8">The sequence shown here is derived from an EMBL/GenBank/DDBJ whole genome shotgun (WGS) entry which is preliminary data.</text>
</comment>
<evidence type="ECO:0000256" key="1">
    <source>
        <dbReference type="ARBA" id="ARBA00004141"/>
    </source>
</evidence>
<sequence length="879" mass="96519">MSKPSAAPASVPPVDLVLVFKIDPKKSKKKDKLTPEQRAAVSTQFSNLISRIEQVGLHYTSRVVDGGNTILIFVHAPQSTLLAAKKLHSLSDFLHGVKPTFDHHIVVPRRSSLASAAKTSTHVEVDITPADRLRIVYDLLTLPISTPRPSEEAGSSAEGTGTALATAAGSALPAHTITGAGISPNMEPFPNLVDITPIHDDNFNHDWMKLCQTTTLNLTTDQIDKVRAHFGEDLALYFAWLGHYAAGLTPLAIVGGLYWYFAAPYSPMYSLFLVSWAAILVETWRMREKRLAVRWGVIGCNRADNRRTGFKPRIVRTHPVTGEIEEVFEWWRRELRIAFVSLPSLVMGAAVVGLTITSMFVSEVFVSKLYQGPGSAIVPYLPTIILVAVLPQVMGAWSTTAEKLTEYENYYDQRAYNFSKTLKLFSMQAITSYGALTLSAFVYVPFGQYLLDQLITHGLYSQALAQSSPKDPLTGLPKIDFNINPKRLHTQLFAVSVTAQIVNAFTELALPFILRTITNLTKSHGKKANPTAAHDSSEGAQAEDERAFLKKVNHELSLPAYDTFGDYAEMATQYGFVVLWSGESLLNLPLNFFEKFCGADEKLTPHHDLQNNFFELRTDLLKICFNARRPVPIRTDSVGPWLEVLGFLSWLAAMSNAALIFLYRQSDDAFRPGHSAYEAKWRTHIHGDVHAAAHYADLHARSQPPGDDVDPLIAAAHGLNGVNSNITNAKLASLNATNTLLEPYSQSPLSLTRLLPSWLPQNGPTGALISALLIALASEHAYALFRGLVRHVLERLLWRGSEEEMILIKRSWQGRREAVLRANMGSAGPGRSGAPAGVDITASDKAMAKVAASEPEVSAFWNSDRNVGLAAVQAAGKTE</sequence>
<evidence type="ECO:0000259" key="7">
    <source>
        <dbReference type="Pfam" id="PF20877"/>
    </source>
</evidence>
<dbReference type="GO" id="GO:0032541">
    <property type="term" value="C:cortical endoplasmic reticulum"/>
    <property type="evidence" value="ECO:0007669"/>
    <property type="project" value="TreeGrafter"/>
</dbReference>
<proteinExistence type="predicted"/>
<keyword evidence="9" id="KW-1185">Reference proteome</keyword>
<dbReference type="PANTHER" id="PTHR12308:SF73">
    <property type="entry name" value="ANOCTAMIN"/>
    <property type="match status" value="1"/>
</dbReference>
<dbReference type="PANTHER" id="PTHR12308">
    <property type="entry name" value="ANOCTAMIN"/>
    <property type="match status" value="1"/>
</dbReference>
<organism evidence="8 9">
    <name type="scientific">Tilletia horrida</name>
    <dbReference type="NCBI Taxonomy" id="155126"/>
    <lineage>
        <taxon>Eukaryota</taxon>
        <taxon>Fungi</taxon>
        <taxon>Dikarya</taxon>
        <taxon>Basidiomycota</taxon>
        <taxon>Ustilaginomycotina</taxon>
        <taxon>Exobasidiomycetes</taxon>
        <taxon>Tilletiales</taxon>
        <taxon>Tilletiaceae</taxon>
        <taxon>Tilletia</taxon>
    </lineage>
</organism>
<dbReference type="AlphaFoldDB" id="A0AAN6GYI7"/>
<feature type="transmembrane region" description="Helical" evidence="5">
    <location>
        <begin position="380"/>
        <end position="401"/>
    </location>
</feature>
<evidence type="ECO:0000256" key="5">
    <source>
        <dbReference type="SAM" id="Phobius"/>
    </source>
</evidence>
<name>A0AAN6GYI7_9BASI</name>
<dbReference type="InterPro" id="IPR007632">
    <property type="entry name" value="Anoctamin"/>
</dbReference>
<comment type="subcellular location">
    <subcellularLocation>
        <location evidence="1">Membrane</location>
        <topology evidence="1">Multi-pass membrane protein</topology>
    </subcellularLocation>
</comment>
<accession>A0AAN6GYI7</accession>